<evidence type="ECO:0000313" key="3">
    <source>
        <dbReference type="EMBL" id="CAL6076617.1"/>
    </source>
</evidence>
<keyword evidence="4" id="KW-1185">Reference proteome</keyword>
<evidence type="ECO:0008006" key="5">
    <source>
        <dbReference type="Google" id="ProtNLM"/>
    </source>
</evidence>
<evidence type="ECO:0000313" key="2">
    <source>
        <dbReference type="EMBL" id="CAI9917497.1"/>
    </source>
</evidence>
<feature type="transmembrane region" description="Helical" evidence="1">
    <location>
        <begin position="505"/>
        <end position="527"/>
    </location>
</feature>
<dbReference type="EMBL" id="CAXDID020000320">
    <property type="protein sequence ID" value="CAL6076617.1"/>
    <property type="molecule type" value="Genomic_DNA"/>
</dbReference>
<reference evidence="3 4" key="2">
    <citation type="submission" date="2024-07" db="EMBL/GenBank/DDBJ databases">
        <authorList>
            <person name="Akdeniz Z."/>
        </authorList>
    </citation>
    <scope>NUCLEOTIDE SEQUENCE [LARGE SCALE GENOMIC DNA]</scope>
</reference>
<evidence type="ECO:0000256" key="1">
    <source>
        <dbReference type="SAM" id="Phobius"/>
    </source>
</evidence>
<sequence>MSLLVFVQMLQPDILSQQIELTGCYSIETESVLFPQNKSLCFHLKSLQNADCAVFPAAVKITATLNAFDALALPYAPYSFMYTFNYSATNFVCVNCADPVCQANNYQRSSKVQLRIESHAHFTQISCGKVSRVEENRTQCFNSDISSFPSKLIFYNNRVCYQAALNDGCPSLSSGLTQVNATLVINYKTTVQKMVYLPSNSSTQFQFINVVGQKGILEYCFGGTNINTISREYAVNASIDIFAEKNAVLIEMQGQTGNANIIDNADGFSTIDAHINTDNVQIVGQIANADANTLNSAINGANNKFYSYLRISSLASNTVLYFQNYETFAFKNNEPYYFTTAANSDMIAQIKSIIDKETVSNLVIQWNIFVTDANGNNIYGYKKHINNIYVPCWNSVALTWKTNSSISVKITPRSNNANCACINPVNVTFVLKYQTGTISLPSFNQQIINYTITTETIDLESAQDWKAQIDSAQVVRLQMYSSANQLMENKIIQQFSQIVQNQNAFQVYLLIGLICGTIVYASLYYVIKECFKRSKNQQSLQNKLSKQKITLKAINLEDE</sequence>
<dbReference type="Proteomes" id="UP001642409">
    <property type="component" value="Unassembled WGS sequence"/>
</dbReference>
<gene>
    <name evidence="2" type="ORF">HINF_LOCUS5142</name>
    <name evidence="3" type="ORF">HINF_LOCUS57777</name>
</gene>
<reference evidence="2" key="1">
    <citation type="submission" date="2023-06" db="EMBL/GenBank/DDBJ databases">
        <authorList>
            <person name="Kurt Z."/>
        </authorList>
    </citation>
    <scope>NUCLEOTIDE SEQUENCE</scope>
</reference>
<organism evidence="2">
    <name type="scientific">Hexamita inflata</name>
    <dbReference type="NCBI Taxonomy" id="28002"/>
    <lineage>
        <taxon>Eukaryota</taxon>
        <taxon>Metamonada</taxon>
        <taxon>Diplomonadida</taxon>
        <taxon>Hexamitidae</taxon>
        <taxon>Hexamitinae</taxon>
        <taxon>Hexamita</taxon>
    </lineage>
</organism>
<keyword evidence="1" id="KW-1133">Transmembrane helix</keyword>
<keyword evidence="1" id="KW-0472">Membrane</keyword>
<evidence type="ECO:0000313" key="4">
    <source>
        <dbReference type="Proteomes" id="UP001642409"/>
    </source>
</evidence>
<accession>A0AA86NCY0</accession>
<proteinExistence type="predicted"/>
<comment type="caution">
    <text evidence="2">The sequence shown here is derived from an EMBL/GenBank/DDBJ whole genome shotgun (WGS) entry which is preliminary data.</text>
</comment>
<protein>
    <recommendedName>
        <fullName evidence="5">Transmembrane protein</fullName>
    </recommendedName>
</protein>
<keyword evidence="1" id="KW-0812">Transmembrane</keyword>
<dbReference type="EMBL" id="CATOUU010000132">
    <property type="protein sequence ID" value="CAI9917497.1"/>
    <property type="molecule type" value="Genomic_DNA"/>
</dbReference>
<name>A0AA86NCY0_9EUKA</name>
<dbReference type="AlphaFoldDB" id="A0AA86NCY0"/>